<dbReference type="AlphaFoldDB" id="A0A540K435"/>
<protein>
    <submittedName>
        <fullName evidence="2">Uncharacterized protein</fullName>
    </submittedName>
</protein>
<dbReference type="EMBL" id="VIEB01006026">
    <property type="protein sequence ID" value="TQD68993.1"/>
    <property type="molecule type" value="Genomic_DNA"/>
</dbReference>
<gene>
    <name evidence="2" type="ORF">C1H46_045474</name>
</gene>
<accession>A0A540K435</accession>
<comment type="caution">
    <text evidence="2">The sequence shown here is derived from an EMBL/GenBank/DDBJ whole genome shotgun (WGS) entry which is preliminary data.</text>
</comment>
<evidence type="ECO:0000313" key="3">
    <source>
        <dbReference type="Proteomes" id="UP000315295"/>
    </source>
</evidence>
<evidence type="ECO:0000313" key="2">
    <source>
        <dbReference type="EMBL" id="TQD68993.1"/>
    </source>
</evidence>
<dbReference type="Proteomes" id="UP000315295">
    <property type="component" value="Unassembled WGS sequence"/>
</dbReference>
<evidence type="ECO:0000256" key="1">
    <source>
        <dbReference type="SAM" id="MobiDB-lite"/>
    </source>
</evidence>
<feature type="region of interest" description="Disordered" evidence="1">
    <location>
        <begin position="79"/>
        <end position="98"/>
    </location>
</feature>
<proteinExistence type="predicted"/>
<organism evidence="2 3">
    <name type="scientific">Malus baccata</name>
    <name type="common">Siberian crab apple</name>
    <name type="synonym">Pyrus baccata</name>
    <dbReference type="NCBI Taxonomy" id="106549"/>
    <lineage>
        <taxon>Eukaryota</taxon>
        <taxon>Viridiplantae</taxon>
        <taxon>Streptophyta</taxon>
        <taxon>Embryophyta</taxon>
        <taxon>Tracheophyta</taxon>
        <taxon>Spermatophyta</taxon>
        <taxon>Magnoliopsida</taxon>
        <taxon>eudicotyledons</taxon>
        <taxon>Gunneridae</taxon>
        <taxon>Pentapetalae</taxon>
        <taxon>rosids</taxon>
        <taxon>fabids</taxon>
        <taxon>Rosales</taxon>
        <taxon>Rosaceae</taxon>
        <taxon>Amygdaloideae</taxon>
        <taxon>Maleae</taxon>
        <taxon>Malus</taxon>
    </lineage>
</organism>
<keyword evidence="3" id="KW-1185">Reference proteome</keyword>
<sequence length="98" mass="10895">MTRQICGKHNHLADTCRFRNAPVSQGCQIYGKNNHFTDTCQFRNVGLNSGCQIYGNSNHSALFCFQKNSITPMNAMYAHTNSRTQSNSSLPSAPPQQV</sequence>
<name>A0A540K435_MALBA</name>
<reference evidence="2 3" key="1">
    <citation type="journal article" date="2019" name="G3 (Bethesda)">
        <title>Sequencing of a Wild Apple (Malus baccata) Genome Unravels the Differences Between Cultivated and Wild Apple Species Regarding Disease Resistance and Cold Tolerance.</title>
        <authorList>
            <person name="Chen X."/>
        </authorList>
    </citation>
    <scope>NUCLEOTIDE SEQUENCE [LARGE SCALE GENOMIC DNA]</scope>
    <source>
        <strain evidence="3">cv. Shandingzi</strain>
        <tissue evidence="2">Leaves</tissue>
    </source>
</reference>
<feature type="compositionally biased region" description="Polar residues" evidence="1">
    <location>
        <begin position="79"/>
        <end position="91"/>
    </location>
</feature>